<dbReference type="Gene3D" id="3.30.70.100">
    <property type="match status" value="1"/>
</dbReference>
<sequence length="106" mass="12384">MANTLNIKGNSMLKVIAEDFIKPEAIDIVLPFYKELVEATKKEPLCISYDLYVDEKEPGHFIFIEEWPDRDALETHCASEHFQRLVPMINQYIRAEPKFVFMDSAF</sequence>
<dbReference type="SUPFAM" id="SSF54909">
    <property type="entry name" value="Dimeric alpha+beta barrel"/>
    <property type="match status" value="1"/>
</dbReference>
<dbReference type="HOGENOM" id="CLU_131496_11_0_6"/>
<dbReference type="eggNOG" id="COG1359">
    <property type="taxonomic scope" value="Bacteria"/>
</dbReference>
<evidence type="ECO:0000313" key="3">
    <source>
        <dbReference type="Proteomes" id="UP000005512"/>
    </source>
</evidence>
<dbReference type="GO" id="GO:0005829">
    <property type="term" value="C:cytosol"/>
    <property type="evidence" value="ECO:0007669"/>
    <property type="project" value="TreeGrafter"/>
</dbReference>
<keyword evidence="3" id="KW-1185">Reference proteome</keyword>
<dbReference type="GO" id="GO:0004497">
    <property type="term" value="F:monooxygenase activity"/>
    <property type="evidence" value="ECO:0007669"/>
    <property type="project" value="UniProtKB-KW"/>
</dbReference>
<gene>
    <name evidence="2" type="ORF">PROVRUST_05329</name>
</gene>
<feature type="domain" description="ABM" evidence="1">
    <location>
        <begin position="13"/>
        <end position="101"/>
    </location>
</feature>
<proteinExistence type="predicted"/>
<dbReference type="PANTHER" id="PTHR33336:SF3">
    <property type="entry name" value="ABM DOMAIN-CONTAINING PROTEIN"/>
    <property type="match status" value="1"/>
</dbReference>
<dbReference type="InterPro" id="IPR007138">
    <property type="entry name" value="ABM_dom"/>
</dbReference>
<name>D1NZH5_9GAMM</name>
<dbReference type="InterPro" id="IPR050744">
    <property type="entry name" value="AI-2_Isomerase_LsrG"/>
</dbReference>
<dbReference type="EMBL" id="ABXV02000013">
    <property type="protein sequence ID" value="EFB73241.1"/>
    <property type="molecule type" value="Genomic_DNA"/>
</dbReference>
<dbReference type="Proteomes" id="UP000005512">
    <property type="component" value="Unassembled WGS sequence"/>
</dbReference>
<dbReference type="PROSITE" id="PS51725">
    <property type="entry name" value="ABM"/>
    <property type="match status" value="1"/>
</dbReference>
<dbReference type="InterPro" id="IPR011008">
    <property type="entry name" value="Dimeric_a/b-barrel"/>
</dbReference>
<keyword evidence="2" id="KW-0560">Oxidoreductase</keyword>
<reference evidence="2" key="1">
    <citation type="submission" date="2009-12" db="EMBL/GenBank/DDBJ databases">
        <authorList>
            <person name="Weinstock G."/>
            <person name="Sodergren E."/>
            <person name="Clifton S."/>
            <person name="Fulton L."/>
            <person name="Fulton B."/>
            <person name="Courtney L."/>
            <person name="Fronick C."/>
            <person name="Harrison M."/>
            <person name="Strong C."/>
            <person name="Farmer C."/>
            <person name="Delahaunty K."/>
            <person name="Markovic C."/>
            <person name="Hall O."/>
            <person name="Minx P."/>
            <person name="Tomlinson C."/>
            <person name="Mitreva M."/>
            <person name="Nelson J."/>
            <person name="Hou S."/>
            <person name="Wollam A."/>
            <person name="Pepin K.H."/>
            <person name="Johnson M."/>
            <person name="Bhonagiri V."/>
            <person name="Nash W.E."/>
            <person name="Warren W."/>
            <person name="Chinwalla A."/>
            <person name="Mardis E.R."/>
            <person name="Wilson R.K."/>
        </authorList>
    </citation>
    <scope>NUCLEOTIDE SEQUENCE [LARGE SCALE GENOMIC DNA]</scope>
    <source>
        <strain evidence="2">DSM 4541</strain>
    </source>
</reference>
<dbReference type="AlphaFoldDB" id="D1NZH5"/>
<dbReference type="STRING" id="500637.PROVRUST_05329"/>
<organism evidence="2 3">
    <name type="scientific">Providencia rustigianii DSM 4541</name>
    <dbReference type="NCBI Taxonomy" id="500637"/>
    <lineage>
        <taxon>Bacteria</taxon>
        <taxon>Pseudomonadati</taxon>
        <taxon>Pseudomonadota</taxon>
        <taxon>Gammaproteobacteria</taxon>
        <taxon>Enterobacterales</taxon>
        <taxon>Morganellaceae</taxon>
        <taxon>Providencia</taxon>
    </lineage>
</organism>
<dbReference type="PANTHER" id="PTHR33336">
    <property type="entry name" value="QUINOL MONOOXYGENASE YGIN-RELATED"/>
    <property type="match status" value="1"/>
</dbReference>
<protein>
    <submittedName>
        <fullName evidence="2">Antibiotic biosynthesis monooxygenase</fullName>
    </submittedName>
</protein>
<keyword evidence="2" id="KW-0503">Monooxygenase</keyword>
<evidence type="ECO:0000313" key="2">
    <source>
        <dbReference type="EMBL" id="EFB73241.1"/>
    </source>
</evidence>
<dbReference type="Pfam" id="PF03992">
    <property type="entry name" value="ABM"/>
    <property type="match status" value="1"/>
</dbReference>
<accession>D1NZH5</accession>
<comment type="caution">
    <text evidence="2">The sequence shown here is derived from an EMBL/GenBank/DDBJ whole genome shotgun (WGS) entry which is preliminary data.</text>
</comment>
<evidence type="ECO:0000259" key="1">
    <source>
        <dbReference type="PROSITE" id="PS51725"/>
    </source>
</evidence>